<evidence type="ECO:0000313" key="3">
    <source>
        <dbReference type="Proteomes" id="UP000806285"/>
    </source>
</evidence>
<dbReference type="RefSeq" id="WP_193675104.1">
    <property type="nucleotide sequence ID" value="NZ_JADDIV010000001.1"/>
</dbReference>
<gene>
    <name evidence="2" type="ORF">IM787_02805</name>
</gene>
<organism evidence="2 3">
    <name type="scientific">Ramlibacter pallidus</name>
    <dbReference type="NCBI Taxonomy" id="2780087"/>
    <lineage>
        <taxon>Bacteria</taxon>
        <taxon>Pseudomonadati</taxon>
        <taxon>Pseudomonadota</taxon>
        <taxon>Betaproteobacteria</taxon>
        <taxon>Burkholderiales</taxon>
        <taxon>Comamonadaceae</taxon>
        <taxon>Ramlibacter</taxon>
    </lineage>
</organism>
<accession>A0ABR9RZ23</accession>
<reference evidence="2 3" key="1">
    <citation type="submission" date="2020-10" db="EMBL/GenBank/DDBJ databases">
        <title>Ramlibacter sp. HM2 16S ribosomal RNA gene Genome sequencing and assembly.</title>
        <authorList>
            <person name="Kang M."/>
        </authorList>
    </citation>
    <scope>NUCLEOTIDE SEQUENCE [LARGE SCALE GENOMIC DNA]</scope>
    <source>
        <strain evidence="2 3">HM2</strain>
    </source>
</reference>
<feature type="chain" id="PRO_5045557318" evidence="1">
    <location>
        <begin position="25"/>
        <end position="168"/>
    </location>
</feature>
<evidence type="ECO:0000313" key="2">
    <source>
        <dbReference type="EMBL" id="MBE7366490.1"/>
    </source>
</evidence>
<dbReference type="Proteomes" id="UP000806285">
    <property type="component" value="Unassembled WGS sequence"/>
</dbReference>
<keyword evidence="3" id="KW-1185">Reference proteome</keyword>
<evidence type="ECO:0000256" key="1">
    <source>
        <dbReference type="SAM" id="SignalP"/>
    </source>
</evidence>
<dbReference type="EMBL" id="JADDIV010000001">
    <property type="protein sequence ID" value="MBE7366490.1"/>
    <property type="molecule type" value="Genomic_DNA"/>
</dbReference>
<protein>
    <submittedName>
        <fullName evidence="2">Uncharacterized protein</fullName>
    </submittedName>
</protein>
<proteinExistence type="predicted"/>
<sequence>MNKTSRTRALFLAGAIGLAGAAQADAIFYPDGTMVDLGENGAETLALDSTPSIDTSVLGGPAADVTTTTTTTVVPSTSYVYVQPNIHFDRHAVVSQLRHGHAASGTHVMGNRHAAAATFDVPARAGEASTMTGGAPNVVTDNQAFVVGSRHIPYSAITVGEPYYVMSF</sequence>
<feature type="signal peptide" evidence="1">
    <location>
        <begin position="1"/>
        <end position="24"/>
    </location>
</feature>
<keyword evidence="1" id="KW-0732">Signal</keyword>
<comment type="caution">
    <text evidence="2">The sequence shown here is derived from an EMBL/GenBank/DDBJ whole genome shotgun (WGS) entry which is preliminary data.</text>
</comment>
<name>A0ABR9RZ23_9BURK</name>